<proteinExistence type="predicted"/>
<reference evidence="1" key="1">
    <citation type="submission" date="2016-01" db="EMBL/GenBank/DDBJ databases">
        <authorList>
            <person name="Peeters C."/>
        </authorList>
    </citation>
    <scope>NUCLEOTIDE SEQUENCE [LARGE SCALE GENOMIC DNA]</scope>
    <source>
        <strain evidence="1">LMG 29326</strain>
    </source>
</reference>
<dbReference type="Proteomes" id="UP000054978">
    <property type="component" value="Unassembled WGS sequence"/>
</dbReference>
<organism evidence="1 2">
    <name type="scientific">Caballeronia ptereochthonis</name>
    <dbReference type="NCBI Taxonomy" id="1777144"/>
    <lineage>
        <taxon>Bacteria</taxon>
        <taxon>Pseudomonadati</taxon>
        <taxon>Pseudomonadota</taxon>
        <taxon>Betaproteobacteria</taxon>
        <taxon>Burkholderiales</taxon>
        <taxon>Burkholderiaceae</taxon>
        <taxon>Caballeronia</taxon>
    </lineage>
</organism>
<sequence length="32" mass="3567">METVFFAVKHAQTPDVQGFSEGFPHCTNVRSV</sequence>
<keyword evidence="2" id="KW-1185">Reference proteome</keyword>
<evidence type="ECO:0000313" key="2">
    <source>
        <dbReference type="Proteomes" id="UP000054978"/>
    </source>
</evidence>
<name>A0A158CRI9_9BURK</name>
<dbReference type="EMBL" id="FCOB02000023">
    <property type="protein sequence ID" value="SAK84975.1"/>
    <property type="molecule type" value="Genomic_DNA"/>
</dbReference>
<dbReference type="STRING" id="1777144.AWB83_04601"/>
<comment type="caution">
    <text evidence="1">The sequence shown here is derived from an EMBL/GenBank/DDBJ whole genome shotgun (WGS) entry which is preliminary data.</text>
</comment>
<accession>A0A158CRI9</accession>
<dbReference type="AlphaFoldDB" id="A0A158CRI9"/>
<protein>
    <submittedName>
        <fullName evidence="1">Uncharacterized protein</fullName>
    </submittedName>
</protein>
<gene>
    <name evidence="1" type="ORF">AWB83_04601</name>
</gene>
<evidence type="ECO:0000313" key="1">
    <source>
        <dbReference type="EMBL" id="SAK84975.1"/>
    </source>
</evidence>